<proteinExistence type="predicted"/>
<evidence type="ECO:0000313" key="3">
    <source>
        <dbReference type="EMBL" id="SDI70098.1"/>
    </source>
</evidence>
<dbReference type="EMBL" id="FNCG01000028">
    <property type="protein sequence ID" value="SDI70098.1"/>
    <property type="molecule type" value="Genomic_DNA"/>
</dbReference>
<evidence type="ECO:0000313" key="4">
    <source>
        <dbReference type="Proteomes" id="UP000199705"/>
    </source>
</evidence>
<dbReference type="RefSeq" id="WP_091176040.1">
    <property type="nucleotide sequence ID" value="NZ_FNCG01000028.1"/>
</dbReference>
<dbReference type="AlphaFoldDB" id="A0A1G8MPY3"/>
<evidence type="ECO:0000256" key="2">
    <source>
        <dbReference type="SAM" id="SignalP"/>
    </source>
</evidence>
<sequence>MRKFFSLLLLCAAFMDAGAQQKSVLSRWNPGSYYDLQNNKITGFIRWNVPNRSLFKGVGDDFLYRVTVDGDKQKIKTAQFRAFVIGIDSFVVSHNKDLELFPILLVLIDRPTKLYVRLRYNQTAVGGFGSGATMFYSNLDRTYYYGPDPDNVTELDRQHFIEVMSDIVSDKPRLVEKIKNKDYRKGDMEDILDEYYFERNAQIAKEEAEKKSEEKNKKKGEAKNVDE</sequence>
<dbReference type="Proteomes" id="UP000199705">
    <property type="component" value="Unassembled WGS sequence"/>
</dbReference>
<protein>
    <recommendedName>
        <fullName evidence="5">DUF4468 domain-containing protein</fullName>
    </recommendedName>
</protein>
<evidence type="ECO:0000256" key="1">
    <source>
        <dbReference type="SAM" id="MobiDB-lite"/>
    </source>
</evidence>
<feature type="region of interest" description="Disordered" evidence="1">
    <location>
        <begin position="206"/>
        <end position="227"/>
    </location>
</feature>
<keyword evidence="4" id="KW-1185">Reference proteome</keyword>
<gene>
    <name evidence="3" type="ORF">SAMN05192573_12840</name>
</gene>
<evidence type="ECO:0008006" key="5">
    <source>
        <dbReference type="Google" id="ProtNLM"/>
    </source>
</evidence>
<accession>A0A1G8MPY3</accession>
<name>A0A1G8MPY3_9SPHI</name>
<organism evidence="3 4">
    <name type="scientific">Mucilaginibacter gossypii</name>
    <dbReference type="NCBI Taxonomy" id="551996"/>
    <lineage>
        <taxon>Bacteria</taxon>
        <taxon>Pseudomonadati</taxon>
        <taxon>Bacteroidota</taxon>
        <taxon>Sphingobacteriia</taxon>
        <taxon>Sphingobacteriales</taxon>
        <taxon>Sphingobacteriaceae</taxon>
        <taxon>Mucilaginibacter</taxon>
    </lineage>
</organism>
<reference evidence="4" key="1">
    <citation type="submission" date="2016-10" db="EMBL/GenBank/DDBJ databases">
        <authorList>
            <person name="Varghese N."/>
            <person name="Submissions S."/>
        </authorList>
    </citation>
    <scope>NUCLEOTIDE SEQUENCE [LARGE SCALE GENOMIC DNA]</scope>
    <source>
        <strain evidence="4">Gh-67</strain>
    </source>
</reference>
<feature type="signal peptide" evidence="2">
    <location>
        <begin position="1"/>
        <end position="19"/>
    </location>
</feature>
<keyword evidence="2" id="KW-0732">Signal</keyword>
<feature type="chain" id="PRO_5011540671" description="DUF4468 domain-containing protein" evidence="2">
    <location>
        <begin position="20"/>
        <end position="227"/>
    </location>
</feature>